<reference evidence="1 2" key="1">
    <citation type="journal article" date="2013" name="PLoS Genet.">
        <title>The genome and development-dependent transcriptomes of Pyronema confluens: a window into fungal evolution.</title>
        <authorList>
            <person name="Traeger S."/>
            <person name="Altegoer F."/>
            <person name="Freitag M."/>
            <person name="Gabaldon T."/>
            <person name="Kempken F."/>
            <person name="Kumar A."/>
            <person name="Marcet-Houben M."/>
            <person name="Poggeler S."/>
            <person name="Stajich J.E."/>
            <person name="Nowrousian M."/>
        </authorList>
    </citation>
    <scope>NUCLEOTIDE SEQUENCE [LARGE SCALE GENOMIC DNA]</scope>
    <source>
        <strain evidence="2">CBS 100304</strain>
        <tissue evidence="1">Vegetative mycelium</tissue>
    </source>
</reference>
<name>U4KZ93_PYROM</name>
<evidence type="ECO:0000313" key="2">
    <source>
        <dbReference type="Proteomes" id="UP000018144"/>
    </source>
</evidence>
<accession>U4KZ93</accession>
<sequence>MPEVIATIACHHHAAKIVDFCLICKAPEQMITIDLKLLNPQALRLCKEKLRSTSSSALLEKLGHHSGTQIIYDLKESNVYIYGRSFEDVTKGRELFLDVVTVFSYNVWPLRRNPTSILGSGFDKAIEFLPYKGPVSYIKESNGAKCAMYVVNPTEIDVEKMLAGSRGISDMSTPRILTAWFTEQFIEESWQKVATYLRDPGSADGICYEITLGKAMWAERDPNDEYHKLDGRVMDESGFVRIQNLGEAINWVFRRELDSASKNALVRGLVQRGYATSSPHKGVRITTVLTGSAEEHVWLCSSHNHGTDTFLSVDRHFARLRHLHDGTTLNPANSLDARTTIRATQDLETPANVKRAIKGWLVYEPSSGRLSVSEAGYKPHLPNYHIEQIEATTLTYGNSCVRIELTKSVTHDAPAYYKVTFTSVAIDAVTRPGGKYDERELQEAVEELDKEVKFLSNLFVLGEDGLREKGPMKQKQFCPTADDFKAMALMMSKKNTSQPIVKVKPVFEATTVVGLESTIEKPVAKVHVVEVEPFAMEEKHMVVESDEGDVKYYDNDEYSDDEYCEVEHADKSISTEDSDDFAILTDGDSDTEPDVIVITDVQSEISVEITAEDDVVAMKAVEWKPKFGQHTIAKQPKSSLATSADFAVWLSSFNKSVSQGIKKAPTKSVAIVERTTHPAIQSAVITQHAVVSQSAVIDQSAAARAAFVQQSSAKSKLASPADFMKWMANSRLGNNRTI</sequence>
<organism evidence="1 2">
    <name type="scientific">Pyronema omphalodes (strain CBS 100304)</name>
    <name type="common">Pyronema confluens</name>
    <dbReference type="NCBI Taxonomy" id="1076935"/>
    <lineage>
        <taxon>Eukaryota</taxon>
        <taxon>Fungi</taxon>
        <taxon>Dikarya</taxon>
        <taxon>Ascomycota</taxon>
        <taxon>Pezizomycotina</taxon>
        <taxon>Pezizomycetes</taxon>
        <taxon>Pezizales</taxon>
        <taxon>Pyronemataceae</taxon>
        <taxon>Pyronema</taxon>
    </lineage>
</organism>
<dbReference type="AlphaFoldDB" id="U4KZ93"/>
<protein>
    <submittedName>
        <fullName evidence="1">Uncharacterized protein</fullName>
    </submittedName>
</protein>
<keyword evidence="2" id="KW-1185">Reference proteome</keyword>
<dbReference type="EMBL" id="HF935375">
    <property type="protein sequence ID" value="CCX07760.1"/>
    <property type="molecule type" value="Genomic_DNA"/>
</dbReference>
<gene>
    <name evidence="1" type="ORF">PCON_07349</name>
</gene>
<dbReference type="Proteomes" id="UP000018144">
    <property type="component" value="Unassembled WGS sequence"/>
</dbReference>
<proteinExistence type="predicted"/>
<evidence type="ECO:0000313" key="1">
    <source>
        <dbReference type="EMBL" id="CCX07760.1"/>
    </source>
</evidence>